<evidence type="ECO:0000256" key="3">
    <source>
        <dbReference type="ARBA" id="ARBA00005995"/>
    </source>
</evidence>
<dbReference type="GO" id="GO:0008131">
    <property type="term" value="F:primary methylamine oxidase activity"/>
    <property type="evidence" value="ECO:0007669"/>
    <property type="project" value="UniProtKB-ARBA"/>
</dbReference>
<evidence type="ECO:0000256" key="7">
    <source>
        <dbReference type="RuleBase" id="RU362067"/>
    </source>
</evidence>
<dbReference type="Proteomes" id="UP000549394">
    <property type="component" value="Unassembled WGS sequence"/>
</dbReference>
<evidence type="ECO:0000259" key="8">
    <source>
        <dbReference type="Pfam" id="PF01593"/>
    </source>
</evidence>
<keyword evidence="10" id="KW-1185">Reference proteome</keyword>
<evidence type="ECO:0000256" key="4">
    <source>
        <dbReference type="ARBA" id="ARBA00023002"/>
    </source>
</evidence>
<keyword evidence="7" id="KW-0274">FAD</keyword>
<dbReference type="PANTHER" id="PTHR43563:SF14">
    <property type="entry name" value="AMINE OXIDASE"/>
    <property type="match status" value="1"/>
</dbReference>
<dbReference type="Gene3D" id="3.90.660.10">
    <property type="match status" value="1"/>
</dbReference>
<comment type="caution">
    <text evidence="9">The sequence shown here is derived from an EMBL/GenBank/DDBJ whole genome shotgun (WGS) entry which is preliminary data.</text>
</comment>
<feature type="binding site" evidence="6">
    <location>
        <begin position="44"/>
        <end position="45"/>
    </location>
    <ligand>
        <name>FAD</name>
        <dbReference type="ChEBI" id="CHEBI:57692"/>
    </ligand>
</feature>
<keyword evidence="4 7" id="KW-0560">Oxidoreductase</keyword>
<sequence length="531" mass="58985">MDASFNEDDHQKFDVVVIGAGVSGLTAARTLLKRNKQTSLIVLEAKERIGGRTYGEYIDCGNGKTKKWDLGGQWVGDYQTNVMKLLEELELDTYPQYMKGKKILQLSDNLIRYYSTNIPSMPWYALLDFAYLLHKINKMTKNFPLDDPYSFPNAEKWDNITVAEALDQMSFFPKLMKETLNAAFATLFGADINHISFLYFVYFSATSNGFDRLIGDVKDHAQRLRIVGGAYQIADKLAEYIGKDNIRLNCPVVSIKQENDITTVTCLNGETFECKYVILAIPPQTIAQIQFTPSLNSGRMHVLQKLPLGHLTKFIITYKKPFWRDNGFSGEILTTGGQSIIPNCSRGPNCIVFDATTLENDAALVGFIGGSQHFEYSAKTLEETKIAVTSHLAECFGNEALDYVSYAEKNWTEERYNGGCPVAVCSTGLMSLLNGSLRDKHGSVHFAGTESANVCCGYISGAVQAGERAALEVSELLFPGTVSTAEMEKVSCLQTRLRAKNKSCFTTKLLYFGLIAGGIASLYMLTKRKLL</sequence>
<comment type="catalytic activity">
    <reaction evidence="5">
        <text>a secondary aliphatic amine + O2 + H2O = a primary amine + an aldehyde + H2O2</text>
        <dbReference type="Rhea" id="RHEA:26414"/>
        <dbReference type="ChEBI" id="CHEBI:15377"/>
        <dbReference type="ChEBI" id="CHEBI:15379"/>
        <dbReference type="ChEBI" id="CHEBI:16240"/>
        <dbReference type="ChEBI" id="CHEBI:17478"/>
        <dbReference type="ChEBI" id="CHEBI:58855"/>
        <dbReference type="ChEBI" id="CHEBI:65296"/>
        <dbReference type="EC" id="1.4.3.4"/>
    </reaction>
</comment>
<dbReference type="InterPro" id="IPR050703">
    <property type="entry name" value="Flavin_MAO"/>
</dbReference>
<dbReference type="InterPro" id="IPR036188">
    <property type="entry name" value="FAD/NAD-bd_sf"/>
</dbReference>
<dbReference type="AlphaFoldDB" id="A0A7I8W1T2"/>
<feature type="binding site" evidence="6">
    <location>
        <position position="23"/>
    </location>
    <ligand>
        <name>FAD</name>
        <dbReference type="ChEBI" id="CHEBI:57692"/>
    </ligand>
</feature>
<keyword evidence="7" id="KW-0812">Transmembrane</keyword>
<keyword evidence="7" id="KW-1133">Transmembrane helix</keyword>
<keyword evidence="7" id="KW-0472">Membrane</keyword>
<comment type="subcellular location">
    <subcellularLocation>
        <location evidence="2">Mitochondrion outer membrane</location>
        <topology evidence="2">Single-pass type IV membrane protein</topology>
        <orientation evidence="2">Cytoplasmic side</orientation>
    </subcellularLocation>
</comment>
<dbReference type="SUPFAM" id="SSF51905">
    <property type="entry name" value="FAD/NAD(P)-binding domain"/>
    <property type="match status" value="1"/>
</dbReference>
<reference evidence="9 10" key="1">
    <citation type="submission" date="2020-08" db="EMBL/GenBank/DDBJ databases">
        <authorList>
            <person name="Hejnol A."/>
        </authorList>
    </citation>
    <scope>NUCLEOTIDE SEQUENCE [LARGE SCALE GENOMIC DNA]</scope>
</reference>
<evidence type="ECO:0000256" key="2">
    <source>
        <dbReference type="ARBA" id="ARBA00004362"/>
    </source>
</evidence>
<accession>A0A7I8W1T2</accession>
<comment type="similarity">
    <text evidence="3 7">Belongs to the flavin monoamine oxidase family.</text>
</comment>
<evidence type="ECO:0000313" key="10">
    <source>
        <dbReference type="Proteomes" id="UP000549394"/>
    </source>
</evidence>
<dbReference type="Pfam" id="PF01593">
    <property type="entry name" value="Amino_oxidase"/>
    <property type="match status" value="1"/>
</dbReference>
<feature type="binding site" evidence="6">
    <location>
        <position position="252"/>
    </location>
    <ligand>
        <name>FAD</name>
        <dbReference type="ChEBI" id="CHEBI:57692"/>
    </ligand>
</feature>
<evidence type="ECO:0000256" key="1">
    <source>
        <dbReference type="ARBA" id="ARBA00001974"/>
    </source>
</evidence>
<feature type="domain" description="Amine oxidase" evidence="8">
    <location>
        <begin position="22"/>
        <end position="473"/>
    </location>
</feature>
<proteinExistence type="inferred from homology"/>
<evidence type="ECO:0000256" key="5">
    <source>
        <dbReference type="ARBA" id="ARBA00048448"/>
    </source>
</evidence>
<dbReference type="InterPro" id="IPR001613">
    <property type="entry name" value="Flavin_amine_oxidase"/>
</dbReference>
<gene>
    <name evidence="9" type="ORF">DGYR_LOCUS10292</name>
</gene>
<evidence type="ECO:0000313" key="9">
    <source>
        <dbReference type="EMBL" id="CAD5122486.1"/>
    </source>
</evidence>
<protein>
    <recommendedName>
        <fullName evidence="7">Amine oxidase</fullName>
        <ecNumber evidence="7">1.4.3.-</ecNumber>
    </recommendedName>
</protein>
<dbReference type="GO" id="GO:0005741">
    <property type="term" value="C:mitochondrial outer membrane"/>
    <property type="evidence" value="ECO:0007669"/>
    <property type="project" value="UniProtKB-SubCell"/>
</dbReference>
<dbReference type="Gene3D" id="1.10.405.10">
    <property type="entry name" value="Guanine Nucleotide Dissociation Inhibitor, domain 1"/>
    <property type="match status" value="1"/>
</dbReference>
<dbReference type="EMBL" id="CAJFCJ010000017">
    <property type="protein sequence ID" value="CAD5122486.1"/>
    <property type="molecule type" value="Genomic_DNA"/>
</dbReference>
<feature type="binding site" evidence="6">
    <location>
        <position position="450"/>
    </location>
    <ligand>
        <name>FAD</name>
        <dbReference type="ChEBI" id="CHEBI:57692"/>
    </ligand>
</feature>
<dbReference type="PRINTS" id="PR00757">
    <property type="entry name" value="AMINEOXDASEF"/>
</dbReference>
<name>A0A7I8W1T2_9ANNE</name>
<dbReference type="GO" id="GO:0097621">
    <property type="term" value="F:monoamine oxidase activity"/>
    <property type="evidence" value="ECO:0007669"/>
    <property type="project" value="UniProtKB-EC"/>
</dbReference>
<dbReference type="Gene3D" id="3.50.50.60">
    <property type="entry name" value="FAD/NAD(P)-binding domain"/>
    <property type="match status" value="1"/>
</dbReference>
<dbReference type="EC" id="1.4.3.-" evidence="7"/>
<dbReference type="PANTHER" id="PTHR43563">
    <property type="entry name" value="AMINE OXIDASE"/>
    <property type="match status" value="1"/>
</dbReference>
<evidence type="ECO:0000256" key="6">
    <source>
        <dbReference type="PIRSR" id="PIRSR601613-1"/>
    </source>
</evidence>
<keyword evidence="7" id="KW-0285">Flavoprotein</keyword>
<feature type="binding site" evidence="6">
    <location>
        <position position="367"/>
    </location>
    <ligand>
        <name>substrate</name>
    </ligand>
</feature>
<feature type="transmembrane region" description="Helical" evidence="7">
    <location>
        <begin position="509"/>
        <end position="526"/>
    </location>
</feature>
<dbReference type="SUPFAM" id="SSF54373">
    <property type="entry name" value="FAD-linked reductases, C-terminal domain"/>
    <property type="match status" value="1"/>
</dbReference>
<comment type="cofactor">
    <cofactor evidence="1 7">
        <name>FAD</name>
        <dbReference type="ChEBI" id="CHEBI:57692"/>
    </cofactor>
</comment>
<organism evidence="9 10">
    <name type="scientific">Dimorphilus gyrociliatus</name>
    <dbReference type="NCBI Taxonomy" id="2664684"/>
    <lineage>
        <taxon>Eukaryota</taxon>
        <taxon>Metazoa</taxon>
        <taxon>Spiralia</taxon>
        <taxon>Lophotrochozoa</taxon>
        <taxon>Annelida</taxon>
        <taxon>Polychaeta</taxon>
        <taxon>Polychaeta incertae sedis</taxon>
        <taxon>Dinophilidae</taxon>
        <taxon>Dimorphilus</taxon>
    </lineage>
</organism>
<dbReference type="InterPro" id="IPR002937">
    <property type="entry name" value="Amino_oxidase"/>
</dbReference>